<comment type="caution">
    <text evidence="2">The sequence shown here is derived from an EMBL/GenBank/DDBJ whole genome shotgun (WGS) entry which is preliminary data.</text>
</comment>
<protein>
    <recommendedName>
        <fullName evidence="1">Replication initiation protein-like C-terminal domain-containing protein</fullName>
    </recommendedName>
</protein>
<organism evidence="2 3">
    <name type="scientific">Lactobacillus bombicola</name>
    <dbReference type="NCBI Taxonomy" id="1505723"/>
    <lineage>
        <taxon>Bacteria</taxon>
        <taxon>Bacillati</taxon>
        <taxon>Bacillota</taxon>
        <taxon>Bacilli</taxon>
        <taxon>Lactobacillales</taxon>
        <taxon>Lactobacillaceae</taxon>
        <taxon>Lactobacillus</taxon>
    </lineage>
</organism>
<dbReference type="InterPro" id="IPR003491">
    <property type="entry name" value="REP-like_C"/>
</dbReference>
<evidence type="ECO:0000313" key="2">
    <source>
        <dbReference type="EMBL" id="RHW50331.1"/>
    </source>
</evidence>
<evidence type="ECO:0000259" key="1">
    <source>
        <dbReference type="Pfam" id="PF02486"/>
    </source>
</evidence>
<dbReference type="Proteomes" id="UP000283380">
    <property type="component" value="Unassembled WGS sequence"/>
</dbReference>
<name>A0ABX9LTE8_9LACO</name>
<reference evidence="2 3" key="1">
    <citation type="submission" date="2018-07" db="EMBL/GenBank/DDBJ databases">
        <title>Genome sequences of six Lactobacillus spp. isolated from bumble bee guts.</title>
        <authorList>
            <person name="Motta E.V.S."/>
            <person name="Moran N.A."/>
        </authorList>
    </citation>
    <scope>NUCLEOTIDE SEQUENCE [LARGE SCALE GENOMIC DNA]</scope>
    <source>
        <strain evidence="2 3">BI-4G</strain>
    </source>
</reference>
<dbReference type="RefSeq" id="WP_118907185.1">
    <property type="nucleotide sequence ID" value="NZ_QOCU01000007.1"/>
</dbReference>
<dbReference type="Pfam" id="PF02486">
    <property type="entry name" value="Rep_trans"/>
    <property type="match status" value="1"/>
</dbReference>
<sequence length="266" mass="31044">MKLNNIKIDQIRLMVPVRDQKLKTNEFPFELKAINSLFNFDTLFSEKTVMRFGRNGYTLSVSYGSENQGELVTIMFNPNRLDMGLLIDFTASGKALFESLCKLQDIKVNWKKIIELIYQKFRGHISRIDIAIDLIDYNFSINEIFAKLKCEEYIFLNARNQAITEDRIKYIGTKKEVLTIYVGSRRSDAFLRLYNKKQEQSDNKGLYRLVADKHDNWVRFEGEFKHREAHAIGAMISTLNTNNIYPYLAGCILKHWKMVINVGSQE</sequence>
<keyword evidence="3" id="KW-1185">Reference proteome</keyword>
<accession>A0ABX9LTE8</accession>
<proteinExistence type="predicted"/>
<gene>
    <name evidence="2" type="ORF">DS834_06690</name>
</gene>
<feature type="domain" description="Replication initiation protein-like C-terminal" evidence="1">
    <location>
        <begin position="124"/>
        <end position="258"/>
    </location>
</feature>
<evidence type="ECO:0000313" key="3">
    <source>
        <dbReference type="Proteomes" id="UP000283380"/>
    </source>
</evidence>
<dbReference type="EMBL" id="QOCU01000007">
    <property type="protein sequence ID" value="RHW50331.1"/>
    <property type="molecule type" value="Genomic_DNA"/>
</dbReference>